<evidence type="ECO:0000256" key="6">
    <source>
        <dbReference type="ARBA" id="ARBA00023306"/>
    </source>
</evidence>
<keyword evidence="6" id="KW-0131">Cell cycle</keyword>
<keyword evidence="4" id="KW-0132">Cell division</keyword>
<evidence type="ECO:0000313" key="10">
    <source>
        <dbReference type="Proteomes" id="UP001172082"/>
    </source>
</evidence>
<dbReference type="PANTHER" id="PTHR35794">
    <property type="entry name" value="CELL DIVISION PROTEIN DIVIVA"/>
    <property type="match status" value="1"/>
</dbReference>
<dbReference type="Pfam" id="PF05103">
    <property type="entry name" value="DivIVA"/>
    <property type="match status" value="1"/>
</dbReference>
<keyword evidence="3" id="KW-0963">Cytoplasm</keyword>
<feature type="compositionally biased region" description="Basic and acidic residues" evidence="8">
    <location>
        <begin position="186"/>
        <end position="196"/>
    </location>
</feature>
<evidence type="ECO:0000256" key="7">
    <source>
        <dbReference type="SAM" id="Coils"/>
    </source>
</evidence>
<comment type="similarity">
    <text evidence="2">Belongs to the DivIVA family.</text>
</comment>
<protein>
    <submittedName>
        <fullName evidence="9">DivIVA domain-containing protein</fullName>
    </submittedName>
</protein>
<proteinExistence type="inferred from homology"/>
<feature type="compositionally biased region" description="Basic and acidic residues" evidence="8">
    <location>
        <begin position="206"/>
        <end position="221"/>
    </location>
</feature>
<evidence type="ECO:0000256" key="2">
    <source>
        <dbReference type="ARBA" id="ARBA00009008"/>
    </source>
</evidence>
<evidence type="ECO:0000256" key="8">
    <source>
        <dbReference type="SAM" id="MobiDB-lite"/>
    </source>
</evidence>
<keyword evidence="5 7" id="KW-0175">Coiled coil</keyword>
<dbReference type="Proteomes" id="UP001172082">
    <property type="component" value="Unassembled WGS sequence"/>
</dbReference>
<keyword evidence="10" id="KW-1185">Reference proteome</keyword>
<dbReference type="Gene3D" id="6.10.250.660">
    <property type="match status" value="1"/>
</dbReference>
<sequence>MKITPLDIRQKSFEKVFRGYDKEEVNAFLKSLSQEWEKLLDETKELRLKLEASEKEVEKLRQVETSLFKTLKTAEDTGANLIDQANKAAELHLKESQMKAEGLLSEAQSKARSIIEEAEIESKSIIEDMEGEVKSLKQSYKILEAYYDDLLNNFKNLAQDTLQKVDKINEQRKETGLESHILKAKEVVNQSKERTQTKTNFNTKSKPSESKDSSLNSKEENNQSTSFFDQIE</sequence>
<comment type="caution">
    <text evidence="9">The sequence shown here is derived from an EMBL/GenBank/DDBJ whole genome shotgun (WGS) entry which is preliminary data.</text>
</comment>
<reference evidence="9" key="1">
    <citation type="submission" date="2023-06" db="EMBL/GenBank/DDBJ databases">
        <title>Genomic of Parafulvivirga corallium.</title>
        <authorList>
            <person name="Wang G."/>
        </authorList>
    </citation>
    <scope>NUCLEOTIDE SEQUENCE</scope>
    <source>
        <strain evidence="9">BMA10</strain>
    </source>
</reference>
<evidence type="ECO:0000256" key="4">
    <source>
        <dbReference type="ARBA" id="ARBA00022618"/>
    </source>
</evidence>
<gene>
    <name evidence="9" type="ORF">QQ008_19405</name>
</gene>
<feature type="region of interest" description="Disordered" evidence="8">
    <location>
        <begin position="186"/>
        <end position="232"/>
    </location>
</feature>
<dbReference type="Gene3D" id="1.20.5.2950">
    <property type="match status" value="1"/>
</dbReference>
<evidence type="ECO:0000256" key="5">
    <source>
        <dbReference type="ARBA" id="ARBA00023054"/>
    </source>
</evidence>
<name>A0ABT8KTP4_9BACT</name>
<dbReference type="InterPro" id="IPR007793">
    <property type="entry name" value="DivIVA_fam"/>
</dbReference>
<evidence type="ECO:0000256" key="3">
    <source>
        <dbReference type="ARBA" id="ARBA00022490"/>
    </source>
</evidence>
<dbReference type="RefSeq" id="WP_346753585.1">
    <property type="nucleotide sequence ID" value="NZ_JAUJEA010000007.1"/>
</dbReference>
<comment type="subcellular location">
    <subcellularLocation>
        <location evidence="1">Cytoplasm</location>
    </subcellularLocation>
</comment>
<dbReference type="PANTHER" id="PTHR35794:SF2">
    <property type="entry name" value="CELL DIVISION PROTEIN DIVIVA"/>
    <property type="match status" value="1"/>
</dbReference>
<evidence type="ECO:0000313" key="9">
    <source>
        <dbReference type="EMBL" id="MDN5203564.1"/>
    </source>
</evidence>
<evidence type="ECO:0000256" key="1">
    <source>
        <dbReference type="ARBA" id="ARBA00004496"/>
    </source>
</evidence>
<dbReference type="EMBL" id="JAUJEA010000007">
    <property type="protein sequence ID" value="MDN5203564.1"/>
    <property type="molecule type" value="Genomic_DNA"/>
</dbReference>
<organism evidence="9 10">
    <name type="scientific">Splendidivirga corallicola</name>
    <dbReference type="NCBI Taxonomy" id="3051826"/>
    <lineage>
        <taxon>Bacteria</taxon>
        <taxon>Pseudomonadati</taxon>
        <taxon>Bacteroidota</taxon>
        <taxon>Cytophagia</taxon>
        <taxon>Cytophagales</taxon>
        <taxon>Splendidivirgaceae</taxon>
        <taxon>Splendidivirga</taxon>
    </lineage>
</organism>
<dbReference type="NCBIfam" id="TIGR03544">
    <property type="entry name" value="DivI1A_domain"/>
    <property type="match status" value="1"/>
</dbReference>
<dbReference type="InterPro" id="IPR019933">
    <property type="entry name" value="DivIVA_domain"/>
</dbReference>
<feature type="compositionally biased region" description="Polar residues" evidence="8">
    <location>
        <begin position="222"/>
        <end position="232"/>
    </location>
</feature>
<feature type="coiled-coil region" evidence="7">
    <location>
        <begin position="126"/>
        <end position="171"/>
    </location>
</feature>
<feature type="coiled-coil region" evidence="7">
    <location>
        <begin position="29"/>
        <end position="63"/>
    </location>
</feature>
<accession>A0ABT8KTP4</accession>